<keyword evidence="5" id="KW-1185">Reference proteome</keyword>
<dbReference type="EnsemblMetazoa" id="XM_050660446.1">
    <property type="protein sequence ID" value="XP_050516403.1"/>
    <property type="gene ID" value="LOC126891266"/>
</dbReference>
<dbReference type="Pfam" id="PF02944">
    <property type="entry name" value="BESS"/>
    <property type="match status" value="1"/>
</dbReference>
<evidence type="ECO:0000313" key="5">
    <source>
        <dbReference type="Proteomes" id="UP001652700"/>
    </source>
</evidence>
<feature type="region of interest" description="Disordered" evidence="2">
    <location>
        <begin position="52"/>
        <end position="125"/>
    </location>
</feature>
<feature type="compositionally biased region" description="Polar residues" evidence="2">
    <location>
        <begin position="92"/>
        <end position="105"/>
    </location>
</feature>
<accession>A0ABM5L1T9</accession>
<feature type="region of interest" description="Disordered" evidence="2">
    <location>
        <begin position="1"/>
        <end position="23"/>
    </location>
</feature>
<feature type="compositionally biased region" description="Low complexity" evidence="2">
    <location>
        <begin position="80"/>
        <end position="91"/>
    </location>
</feature>
<feature type="region of interest" description="Disordered" evidence="2">
    <location>
        <begin position="249"/>
        <end position="270"/>
    </location>
</feature>
<dbReference type="PANTHER" id="PTHR12243">
    <property type="entry name" value="MADF DOMAIN TRANSCRIPTION FACTOR"/>
    <property type="match status" value="1"/>
</dbReference>
<proteinExistence type="predicted"/>
<feature type="domain" description="BESS" evidence="3">
    <location>
        <begin position="163"/>
        <end position="202"/>
    </location>
</feature>
<evidence type="ECO:0000259" key="3">
    <source>
        <dbReference type="PROSITE" id="PS51031"/>
    </source>
</evidence>
<protein>
    <recommendedName>
        <fullName evidence="3">BESS domain-containing protein</fullName>
    </recommendedName>
</protein>
<dbReference type="RefSeq" id="XP_050516403.1">
    <property type="nucleotide sequence ID" value="XM_050660446.1"/>
</dbReference>
<reference evidence="4" key="1">
    <citation type="submission" date="2025-05" db="UniProtKB">
        <authorList>
            <consortium name="EnsemblMetazoa"/>
        </authorList>
    </citation>
    <scope>IDENTIFICATION</scope>
</reference>
<feature type="compositionally biased region" description="Basic and acidic residues" evidence="2">
    <location>
        <begin position="1"/>
        <end position="22"/>
    </location>
</feature>
<comment type="subcellular location">
    <subcellularLocation>
        <location evidence="1">Nucleus</location>
    </subcellularLocation>
</comment>
<feature type="compositionally biased region" description="Polar residues" evidence="2">
    <location>
        <begin position="249"/>
        <end position="266"/>
    </location>
</feature>
<dbReference type="InterPro" id="IPR004210">
    <property type="entry name" value="BESS_motif"/>
</dbReference>
<keyword evidence="1" id="KW-0539">Nucleus</keyword>
<name>A0ABM5L1T9_DIAVI</name>
<sequence>MEGLRDTFRKEFNKSKKQKSGDGAESVVTFKWPYYKILLFLSKTVERRKLHGNISPQEENNNNSSSESESTLEAADNAYSQSTIQESSQQIVNTDIHQPSTSGNKFTSTFRTPSRTTLQSKKNTNNRLKYAKNSETNSVDNKFLEIERAKLEILSQHKNREDSDSERKFLLSLLPFLKAVPQNRQLLVRSKLQQVFLEEEQLSTRDVAGAAYRSNETITSTPLPSPMSYTDTDSSRASFYCNDLVSTPHHSSSLQNTESSGVSQYSNERREDVSYQHPLSIQKCLLENQPANVSNTIPQESSSDNFILPRQRTRLYANAAANTNTHPSYLFCITNIDLDYNEDQVTALLTEQEFPTVKQWKEKSLRLNRESKVIKVLTTSMDK</sequence>
<feature type="compositionally biased region" description="Low complexity" evidence="2">
    <location>
        <begin position="106"/>
        <end position="117"/>
    </location>
</feature>
<organism evidence="4 5">
    <name type="scientific">Diabrotica virgifera virgifera</name>
    <name type="common">western corn rootworm</name>
    <dbReference type="NCBI Taxonomy" id="50390"/>
    <lineage>
        <taxon>Eukaryota</taxon>
        <taxon>Metazoa</taxon>
        <taxon>Ecdysozoa</taxon>
        <taxon>Arthropoda</taxon>
        <taxon>Hexapoda</taxon>
        <taxon>Insecta</taxon>
        <taxon>Pterygota</taxon>
        <taxon>Neoptera</taxon>
        <taxon>Endopterygota</taxon>
        <taxon>Coleoptera</taxon>
        <taxon>Polyphaga</taxon>
        <taxon>Cucujiformia</taxon>
        <taxon>Chrysomeloidea</taxon>
        <taxon>Chrysomelidae</taxon>
        <taxon>Galerucinae</taxon>
        <taxon>Diabroticina</taxon>
        <taxon>Diabroticites</taxon>
        <taxon>Diabrotica</taxon>
    </lineage>
</organism>
<evidence type="ECO:0000313" key="4">
    <source>
        <dbReference type="EnsemblMetazoa" id="XP_050516403.1"/>
    </source>
</evidence>
<evidence type="ECO:0000256" key="1">
    <source>
        <dbReference type="PROSITE-ProRule" id="PRU00371"/>
    </source>
</evidence>
<evidence type="ECO:0000256" key="2">
    <source>
        <dbReference type="SAM" id="MobiDB-lite"/>
    </source>
</evidence>
<feature type="compositionally biased region" description="Low complexity" evidence="2">
    <location>
        <begin position="58"/>
        <end position="69"/>
    </location>
</feature>
<dbReference type="InterPro" id="IPR039353">
    <property type="entry name" value="TF_Adf1"/>
</dbReference>
<dbReference type="PANTHER" id="PTHR12243:SF69">
    <property type="entry name" value="SI:CH73-59F11.3"/>
    <property type="match status" value="1"/>
</dbReference>
<dbReference type="GeneID" id="126891266"/>
<dbReference type="PROSITE" id="PS51031">
    <property type="entry name" value="BESS"/>
    <property type="match status" value="1"/>
</dbReference>
<dbReference type="Proteomes" id="UP001652700">
    <property type="component" value="Unplaced"/>
</dbReference>